<dbReference type="AlphaFoldDB" id="A0A4C1XAX9"/>
<proteinExistence type="predicted"/>
<evidence type="ECO:0000313" key="3">
    <source>
        <dbReference type="Proteomes" id="UP000299102"/>
    </source>
</evidence>
<keyword evidence="1" id="KW-1133">Transmembrane helix</keyword>
<accession>A0A4C1XAX9</accession>
<comment type="caution">
    <text evidence="2">The sequence shown here is derived from an EMBL/GenBank/DDBJ whole genome shotgun (WGS) entry which is preliminary data.</text>
</comment>
<organism evidence="2 3">
    <name type="scientific">Eumeta variegata</name>
    <name type="common">Bagworm moth</name>
    <name type="synonym">Eumeta japonica</name>
    <dbReference type="NCBI Taxonomy" id="151549"/>
    <lineage>
        <taxon>Eukaryota</taxon>
        <taxon>Metazoa</taxon>
        <taxon>Ecdysozoa</taxon>
        <taxon>Arthropoda</taxon>
        <taxon>Hexapoda</taxon>
        <taxon>Insecta</taxon>
        <taxon>Pterygota</taxon>
        <taxon>Neoptera</taxon>
        <taxon>Endopterygota</taxon>
        <taxon>Lepidoptera</taxon>
        <taxon>Glossata</taxon>
        <taxon>Ditrysia</taxon>
        <taxon>Tineoidea</taxon>
        <taxon>Psychidae</taxon>
        <taxon>Oiketicinae</taxon>
        <taxon>Eumeta</taxon>
    </lineage>
</organism>
<dbReference type="EMBL" id="BGZK01000779">
    <property type="protein sequence ID" value="GBP60102.1"/>
    <property type="molecule type" value="Genomic_DNA"/>
</dbReference>
<keyword evidence="1" id="KW-0472">Membrane</keyword>
<gene>
    <name evidence="2" type="ORF">EVAR_31363_1</name>
</gene>
<protein>
    <submittedName>
        <fullName evidence="2">Uncharacterized protein</fullName>
    </submittedName>
</protein>
<dbReference type="Proteomes" id="UP000299102">
    <property type="component" value="Unassembled WGS sequence"/>
</dbReference>
<feature type="transmembrane region" description="Helical" evidence="1">
    <location>
        <begin position="55"/>
        <end position="76"/>
    </location>
</feature>
<evidence type="ECO:0000313" key="2">
    <source>
        <dbReference type="EMBL" id="GBP60102.1"/>
    </source>
</evidence>
<evidence type="ECO:0000256" key="1">
    <source>
        <dbReference type="SAM" id="Phobius"/>
    </source>
</evidence>
<keyword evidence="1" id="KW-0812">Transmembrane</keyword>
<keyword evidence="3" id="KW-1185">Reference proteome</keyword>
<feature type="transmembrane region" description="Helical" evidence="1">
    <location>
        <begin position="26"/>
        <end position="43"/>
    </location>
</feature>
<name>A0A4C1XAX9_EUMVA</name>
<reference evidence="2 3" key="1">
    <citation type="journal article" date="2019" name="Commun. Biol.">
        <title>The bagworm genome reveals a unique fibroin gene that provides high tensile strength.</title>
        <authorList>
            <person name="Kono N."/>
            <person name="Nakamura H."/>
            <person name="Ohtoshi R."/>
            <person name="Tomita M."/>
            <person name="Numata K."/>
            <person name="Arakawa K."/>
        </authorList>
    </citation>
    <scope>NUCLEOTIDE SEQUENCE [LARGE SCALE GENOMIC DNA]</scope>
</reference>
<sequence length="161" mass="18440">MGCRRRVIALWMPQGGHLGIGNHVEVSAPPILTLSTIFLLALTRMMQYLVQLYKFTLFIISSSVTFSRCAILAYHFDRMTTFFTGFFRRSAASAAPPLVLHHSSRDRAPPLFLSAICFTVGFVDDQHHLVDIRRRPLLLWVVASWRRCSSGRYSRSHRCQK</sequence>